<evidence type="ECO:0000256" key="3">
    <source>
        <dbReference type="ARBA" id="ARBA00022801"/>
    </source>
</evidence>
<feature type="region of interest" description="Disordered" evidence="4">
    <location>
        <begin position="49"/>
        <end position="70"/>
    </location>
</feature>
<keyword evidence="2" id="KW-0645">Protease</keyword>
<proteinExistence type="inferred from homology"/>
<name>A0A8J3A9D8_9ACTN</name>
<dbReference type="Pfam" id="PF00326">
    <property type="entry name" value="Peptidase_S9"/>
    <property type="match status" value="1"/>
</dbReference>
<protein>
    <submittedName>
        <fullName evidence="6">Peptidase S9</fullName>
    </submittedName>
</protein>
<feature type="domain" description="Peptidase S9 prolyl oligopeptidase catalytic" evidence="5">
    <location>
        <begin position="461"/>
        <end position="668"/>
    </location>
</feature>
<dbReference type="SUPFAM" id="SSF82171">
    <property type="entry name" value="DPP6 N-terminal domain-like"/>
    <property type="match status" value="1"/>
</dbReference>
<dbReference type="InterPro" id="IPR029058">
    <property type="entry name" value="AB_hydrolase_fold"/>
</dbReference>
<dbReference type="Gene3D" id="2.120.10.30">
    <property type="entry name" value="TolB, C-terminal domain"/>
    <property type="match status" value="2"/>
</dbReference>
<gene>
    <name evidence="6" type="ORF">GCM10011354_24360</name>
</gene>
<organism evidence="6 7">
    <name type="scientific">Egicoccus halophilus</name>
    <dbReference type="NCBI Taxonomy" id="1670830"/>
    <lineage>
        <taxon>Bacteria</taxon>
        <taxon>Bacillati</taxon>
        <taxon>Actinomycetota</taxon>
        <taxon>Nitriliruptoria</taxon>
        <taxon>Egicoccales</taxon>
        <taxon>Egicoccaceae</taxon>
        <taxon>Egicoccus</taxon>
    </lineage>
</organism>
<dbReference type="RefSeq" id="WP_130649861.1">
    <property type="nucleotide sequence ID" value="NZ_BMHA01000008.1"/>
</dbReference>
<reference evidence="6" key="2">
    <citation type="submission" date="2020-09" db="EMBL/GenBank/DDBJ databases">
        <authorList>
            <person name="Sun Q."/>
            <person name="Zhou Y."/>
        </authorList>
    </citation>
    <scope>NUCLEOTIDE SEQUENCE</scope>
    <source>
        <strain evidence="6">CGMCC 1.14988</strain>
    </source>
</reference>
<evidence type="ECO:0000256" key="4">
    <source>
        <dbReference type="SAM" id="MobiDB-lite"/>
    </source>
</evidence>
<dbReference type="GO" id="GO:0004252">
    <property type="term" value="F:serine-type endopeptidase activity"/>
    <property type="evidence" value="ECO:0007669"/>
    <property type="project" value="TreeGrafter"/>
</dbReference>
<dbReference type="Proteomes" id="UP000650511">
    <property type="component" value="Unassembled WGS sequence"/>
</dbReference>
<keyword evidence="3" id="KW-0378">Hydrolase</keyword>
<dbReference type="InterPro" id="IPR011042">
    <property type="entry name" value="6-blade_b-propeller_TolB-like"/>
</dbReference>
<evidence type="ECO:0000256" key="2">
    <source>
        <dbReference type="ARBA" id="ARBA00022670"/>
    </source>
</evidence>
<dbReference type="Gene3D" id="3.40.50.1820">
    <property type="entry name" value="alpha/beta hydrolase"/>
    <property type="match status" value="1"/>
</dbReference>
<dbReference type="FunFam" id="3.40.50.1820:FF:000028">
    <property type="entry name" value="S9 family peptidase"/>
    <property type="match status" value="1"/>
</dbReference>
<dbReference type="PANTHER" id="PTHR42776">
    <property type="entry name" value="SERINE PEPTIDASE S9 FAMILY MEMBER"/>
    <property type="match status" value="1"/>
</dbReference>
<dbReference type="PANTHER" id="PTHR42776:SF4">
    <property type="entry name" value="ACYLAMINO-ACID-RELEASING ENZYME"/>
    <property type="match status" value="1"/>
</dbReference>
<reference evidence="6" key="1">
    <citation type="journal article" date="2014" name="Int. J. Syst. Evol. Microbiol.">
        <title>Complete genome sequence of Corynebacterium casei LMG S-19264T (=DSM 44701T), isolated from a smear-ripened cheese.</title>
        <authorList>
            <consortium name="US DOE Joint Genome Institute (JGI-PGF)"/>
            <person name="Walter F."/>
            <person name="Albersmeier A."/>
            <person name="Kalinowski J."/>
            <person name="Ruckert C."/>
        </authorList>
    </citation>
    <scope>NUCLEOTIDE SEQUENCE</scope>
    <source>
        <strain evidence="6">CGMCC 1.14988</strain>
    </source>
</reference>
<sequence length="678" mass="73755">MTIPFDLDTFLRQPRLSGLALSPDGRRLVVGVATEAPDQRRYRTSLWLIDPDGRQPPRQLTRSAPGESGAAFAPDGTLLFLSARPDPDATADDEPPAALWALPAGGGEARLVLAPPGGVRGLEIARDTGDLVVHASLHPRADTFDADREQATARTDAGVTAQLFDDYPIRHWDAYLGPREPARWYLPAAAVADATGEDGPDPAAPRLLARGSTLHNAEGQLTPDGRTYVTTWRRAGESPSRRSPADLVTDLVAIDVHTGERRTLVADGRSWSAPRISHDGTRLVCQTTDLGAPDRAADSGLALVDLADGSVTPLADELDLWPTPVQWLPDDRAVLVETDDHGHRRVLRIEVADGTVTRLTAAGAHTDAVLADDGRHWYALRSDPGTAPQVVRHATDGADQTPTVLPSPAGDQPAVRLERLPATADDGTEVGSWLVLPEDRDEPAPLVVFIHGGPLGSWNSWSWRWCPAVLAAAGYAVLLPDPALSTGYGRDFVQRGWGRWSEAPYTDLLAAVDAAEAHTAVDGSRTAAMGGSFGGYMANWVAGHTDRFSAIVTHASLWNLEGFHGTTDMGLFWEREFGDPYATDRARYREHSPQRHVGNIRTPMLVIHGELDYRVPISEGLTLWTDLARHGVDARFLHFPDENHWILKPQNARLWYQTVLAFLDEHVHGTDFARPDLL</sequence>
<dbReference type="InterPro" id="IPR001375">
    <property type="entry name" value="Peptidase_S9_cat"/>
</dbReference>
<accession>A0A8J3A9D8</accession>
<comment type="similarity">
    <text evidence="1">Belongs to the peptidase S9C family.</text>
</comment>
<dbReference type="AlphaFoldDB" id="A0A8J3A9D8"/>
<dbReference type="GO" id="GO:0006508">
    <property type="term" value="P:proteolysis"/>
    <property type="evidence" value="ECO:0007669"/>
    <property type="project" value="UniProtKB-KW"/>
</dbReference>
<keyword evidence="7" id="KW-1185">Reference proteome</keyword>
<dbReference type="EMBL" id="BMHA01000008">
    <property type="protein sequence ID" value="GGI07490.1"/>
    <property type="molecule type" value="Genomic_DNA"/>
</dbReference>
<evidence type="ECO:0000256" key="1">
    <source>
        <dbReference type="ARBA" id="ARBA00010040"/>
    </source>
</evidence>
<evidence type="ECO:0000259" key="5">
    <source>
        <dbReference type="Pfam" id="PF00326"/>
    </source>
</evidence>
<dbReference type="OrthoDB" id="262125at2"/>
<evidence type="ECO:0000313" key="7">
    <source>
        <dbReference type="Proteomes" id="UP000650511"/>
    </source>
</evidence>
<dbReference type="SUPFAM" id="SSF53474">
    <property type="entry name" value="alpha/beta-Hydrolases"/>
    <property type="match status" value="1"/>
</dbReference>
<evidence type="ECO:0000313" key="6">
    <source>
        <dbReference type="EMBL" id="GGI07490.1"/>
    </source>
</evidence>
<comment type="caution">
    <text evidence="6">The sequence shown here is derived from an EMBL/GenBank/DDBJ whole genome shotgun (WGS) entry which is preliminary data.</text>
</comment>